<dbReference type="GeneID" id="89509237"/>
<evidence type="ECO:0000259" key="4">
    <source>
        <dbReference type="PROSITE" id="PS50893"/>
    </source>
</evidence>
<keyword evidence="1" id="KW-0813">Transport</keyword>
<dbReference type="OrthoDB" id="9775135at2"/>
<proteinExistence type="predicted"/>
<evidence type="ECO:0000256" key="2">
    <source>
        <dbReference type="ARBA" id="ARBA00022741"/>
    </source>
</evidence>
<reference evidence="6" key="1">
    <citation type="submission" date="2016-11" db="EMBL/GenBank/DDBJ databases">
        <authorList>
            <person name="Varghese N."/>
            <person name="Submissions S."/>
        </authorList>
    </citation>
    <scope>NUCLEOTIDE SEQUENCE [LARGE SCALE GENOMIC DNA]</scope>
    <source>
        <strain evidence="6">DSM 3071</strain>
    </source>
</reference>
<dbReference type="PANTHER" id="PTHR42939:SF1">
    <property type="entry name" value="ABC TRANSPORTER ATP-BINDING PROTEIN ALBC-RELATED"/>
    <property type="match status" value="1"/>
</dbReference>
<gene>
    <name evidence="5" type="ORF">SAMN02745229_00025</name>
</gene>
<dbReference type="SUPFAM" id="SSF52540">
    <property type="entry name" value="P-loop containing nucleoside triphosphate hydrolases"/>
    <property type="match status" value="1"/>
</dbReference>
<evidence type="ECO:0000313" key="6">
    <source>
        <dbReference type="Proteomes" id="UP000184278"/>
    </source>
</evidence>
<dbReference type="EMBL" id="FQXK01000003">
    <property type="protein sequence ID" value="SHH02520.1"/>
    <property type="molecule type" value="Genomic_DNA"/>
</dbReference>
<dbReference type="PANTHER" id="PTHR42939">
    <property type="entry name" value="ABC TRANSPORTER ATP-BINDING PROTEIN ALBC-RELATED"/>
    <property type="match status" value="1"/>
</dbReference>
<dbReference type="InterPro" id="IPR003593">
    <property type="entry name" value="AAA+_ATPase"/>
</dbReference>
<keyword evidence="3 5" id="KW-0067">ATP-binding</keyword>
<dbReference type="InterPro" id="IPR051782">
    <property type="entry name" value="ABC_Transporter_VariousFunc"/>
</dbReference>
<dbReference type="InterPro" id="IPR003439">
    <property type="entry name" value="ABC_transporter-like_ATP-bd"/>
</dbReference>
<evidence type="ECO:0000256" key="1">
    <source>
        <dbReference type="ARBA" id="ARBA00022448"/>
    </source>
</evidence>
<dbReference type="GO" id="GO:0005524">
    <property type="term" value="F:ATP binding"/>
    <property type="evidence" value="ECO:0007669"/>
    <property type="project" value="UniProtKB-KW"/>
</dbReference>
<dbReference type="InterPro" id="IPR017871">
    <property type="entry name" value="ABC_transporter-like_CS"/>
</dbReference>
<dbReference type="Pfam" id="PF00005">
    <property type="entry name" value="ABC_tran"/>
    <property type="match status" value="1"/>
</dbReference>
<evidence type="ECO:0000256" key="3">
    <source>
        <dbReference type="ARBA" id="ARBA00022840"/>
    </source>
</evidence>
<dbReference type="InterPro" id="IPR027417">
    <property type="entry name" value="P-loop_NTPase"/>
</dbReference>
<dbReference type="Gene3D" id="3.40.50.300">
    <property type="entry name" value="P-loop containing nucleotide triphosphate hydrolases"/>
    <property type="match status" value="1"/>
</dbReference>
<dbReference type="RefSeq" id="WP_073384510.1">
    <property type="nucleotide sequence ID" value="NZ_FQXK01000003.1"/>
</dbReference>
<dbReference type="STRING" id="1121131.SAMN02745229_00025"/>
<dbReference type="CDD" id="cd03230">
    <property type="entry name" value="ABC_DR_subfamily_A"/>
    <property type="match status" value="1"/>
</dbReference>
<dbReference type="GO" id="GO:0016887">
    <property type="term" value="F:ATP hydrolysis activity"/>
    <property type="evidence" value="ECO:0007669"/>
    <property type="project" value="InterPro"/>
</dbReference>
<accession>A0A1M5PLD3</accession>
<protein>
    <submittedName>
        <fullName evidence="5">ABC-2 type transport system ATP-binding protein</fullName>
    </submittedName>
</protein>
<dbReference type="PROSITE" id="PS50893">
    <property type="entry name" value="ABC_TRANSPORTER_2"/>
    <property type="match status" value="1"/>
</dbReference>
<keyword evidence="6" id="KW-1185">Reference proteome</keyword>
<dbReference type="AlphaFoldDB" id="A0A1M5PLD3"/>
<dbReference type="Proteomes" id="UP000184278">
    <property type="component" value="Unassembled WGS sequence"/>
</dbReference>
<dbReference type="SMART" id="SM00382">
    <property type="entry name" value="AAA"/>
    <property type="match status" value="1"/>
</dbReference>
<feature type="domain" description="ABC transporter" evidence="4">
    <location>
        <begin position="4"/>
        <end position="235"/>
    </location>
</feature>
<sequence length="239" mass="26358">MSVLKVENYSKIYSGTKKAADNISLDVESGDIYGFIGHNGAGKSTTIRAIVGVLDFTDGEIYIDGHSVKKEPLECKKITAYIPDNPDLYENLTGLQYLDFIADVFDIDSDVRQARIKEYADKLEITDALSDPISSYSHGMKQKVAIISALIHEPKLLVMDEPFVGLDPKAAYMLKEIMHDMCKKGSAVFFSTHVLDVAEKLCNKVAIIKEGKIITQGTMEDLVGDKSLEEVFLEGVNIA</sequence>
<name>A0A1M5PLD3_BUTFI</name>
<evidence type="ECO:0000313" key="5">
    <source>
        <dbReference type="EMBL" id="SHH02520.1"/>
    </source>
</evidence>
<organism evidence="5 6">
    <name type="scientific">Butyrivibrio fibrisolvens DSM 3071</name>
    <dbReference type="NCBI Taxonomy" id="1121131"/>
    <lineage>
        <taxon>Bacteria</taxon>
        <taxon>Bacillati</taxon>
        <taxon>Bacillota</taxon>
        <taxon>Clostridia</taxon>
        <taxon>Lachnospirales</taxon>
        <taxon>Lachnospiraceae</taxon>
        <taxon>Butyrivibrio</taxon>
    </lineage>
</organism>
<keyword evidence="2" id="KW-0547">Nucleotide-binding</keyword>
<dbReference type="PROSITE" id="PS00211">
    <property type="entry name" value="ABC_TRANSPORTER_1"/>
    <property type="match status" value="1"/>
</dbReference>